<comment type="caution">
    <text evidence="1">The sequence shown here is derived from an EMBL/GenBank/DDBJ whole genome shotgun (WGS) entry which is preliminary data.</text>
</comment>
<evidence type="ECO:0000313" key="2">
    <source>
        <dbReference type="Proteomes" id="UP000324222"/>
    </source>
</evidence>
<dbReference type="AlphaFoldDB" id="A0A5B7I7Y5"/>
<gene>
    <name evidence="1" type="ORF">E2C01_075214</name>
</gene>
<dbReference type="Proteomes" id="UP000324222">
    <property type="component" value="Unassembled WGS sequence"/>
</dbReference>
<evidence type="ECO:0000313" key="1">
    <source>
        <dbReference type="EMBL" id="MPC80630.1"/>
    </source>
</evidence>
<sequence>MREGSACVNILKAVSGRRSKKVKEKGRRESYAEVRVVRSLKFCSEIR</sequence>
<accession>A0A5B7I7Y5</accession>
<organism evidence="1 2">
    <name type="scientific">Portunus trituberculatus</name>
    <name type="common">Swimming crab</name>
    <name type="synonym">Neptunus trituberculatus</name>
    <dbReference type="NCBI Taxonomy" id="210409"/>
    <lineage>
        <taxon>Eukaryota</taxon>
        <taxon>Metazoa</taxon>
        <taxon>Ecdysozoa</taxon>
        <taxon>Arthropoda</taxon>
        <taxon>Crustacea</taxon>
        <taxon>Multicrustacea</taxon>
        <taxon>Malacostraca</taxon>
        <taxon>Eumalacostraca</taxon>
        <taxon>Eucarida</taxon>
        <taxon>Decapoda</taxon>
        <taxon>Pleocyemata</taxon>
        <taxon>Brachyura</taxon>
        <taxon>Eubrachyura</taxon>
        <taxon>Portunoidea</taxon>
        <taxon>Portunidae</taxon>
        <taxon>Portuninae</taxon>
        <taxon>Portunus</taxon>
    </lineage>
</organism>
<proteinExistence type="predicted"/>
<protein>
    <submittedName>
        <fullName evidence="1">Uncharacterized protein</fullName>
    </submittedName>
</protein>
<dbReference type="EMBL" id="VSRR010054570">
    <property type="protein sequence ID" value="MPC80630.1"/>
    <property type="molecule type" value="Genomic_DNA"/>
</dbReference>
<keyword evidence="2" id="KW-1185">Reference proteome</keyword>
<name>A0A5B7I7Y5_PORTR</name>
<reference evidence="1 2" key="1">
    <citation type="submission" date="2019-05" db="EMBL/GenBank/DDBJ databases">
        <title>Another draft genome of Portunus trituberculatus and its Hox gene families provides insights of decapod evolution.</title>
        <authorList>
            <person name="Jeong J.-H."/>
            <person name="Song I."/>
            <person name="Kim S."/>
            <person name="Choi T."/>
            <person name="Kim D."/>
            <person name="Ryu S."/>
            <person name="Kim W."/>
        </authorList>
    </citation>
    <scope>NUCLEOTIDE SEQUENCE [LARGE SCALE GENOMIC DNA]</scope>
    <source>
        <tissue evidence="1">Muscle</tissue>
    </source>
</reference>